<name>A0AAW7DFM1_9FLAO</name>
<comment type="caution">
    <text evidence="1">The sequence shown here is derived from an EMBL/GenBank/DDBJ whole genome shotgun (WGS) entry which is preliminary data.</text>
</comment>
<reference evidence="1" key="1">
    <citation type="submission" date="2020-06" db="EMBL/GenBank/DDBJ databases">
        <authorList>
            <person name="Dong N."/>
        </authorList>
    </citation>
    <scope>NUCLEOTIDE SEQUENCE</scope>
    <source>
        <strain evidence="1">210</strain>
    </source>
</reference>
<protein>
    <submittedName>
        <fullName evidence="1">Uncharacterized protein</fullName>
    </submittedName>
</protein>
<sequence length="54" mass="6840">MRLLFEWIEEFRKVNISLQYYLHINPYELELNEWARKVKELEWIRQEEAKANKT</sequence>
<dbReference type="Proteomes" id="UP001173578">
    <property type="component" value="Unassembled WGS sequence"/>
</dbReference>
<reference evidence="1" key="2">
    <citation type="journal article" date="2022" name="Sci. Total Environ.">
        <title>Prevalence, transmission, and molecular epidemiology of tet(X)-positive bacteria among humans, animals, and environmental niches in China: An epidemiological, and genomic-based study.</title>
        <authorList>
            <person name="Dong N."/>
            <person name="Zeng Y."/>
            <person name="Cai C."/>
            <person name="Sun C."/>
            <person name="Lu J."/>
            <person name="Liu C."/>
            <person name="Zhou H."/>
            <person name="Sun Q."/>
            <person name="Shu L."/>
            <person name="Wang H."/>
            <person name="Wang Y."/>
            <person name="Wang S."/>
            <person name="Wu C."/>
            <person name="Chan E.W."/>
            <person name="Chen G."/>
            <person name="Shen Z."/>
            <person name="Chen S."/>
            <person name="Zhang R."/>
        </authorList>
    </citation>
    <scope>NUCLEOTIDE SEQUENCE</scope>
    <source>
        <strain evidence="1">210</strain>
    </source>
</reference>
<dbReference type="RefSeq" id="WP_286485344.1">
    <property type="nucleotide sequence ID" value="NZ_JACALQ010000009.1"/>
</dbReference>
<gene>
    <name evidence="1" type="ORF">HX095_05485</name>
</gene>
<evidence type="ECO:0000313" key="1">
    <source>
        <dbReference type="EMBL" id="MDM1550660.1"/>
    </source>
</evidence>
<organism evidence="1 2">
    <name type="scientific">Empedobacter falsenii</name>
    <dbReference type="NCBI Taxonomy" id="343874"/>
    <lineage>
        <taxon>Bacteria</taxon>
        <taxon>Pseudomonadati</taxon>
        <taxon>Bacteroidota</taxon>
        <taxon>Flavobacteriia</taxon>
        <taxon>Flavobacteriales</taxon>
        <taxon>Weeksellaceae</taxon>
        <taxon>Empedobacter</taxon>
    </lineage>
</organism>
<proteinExistence type="predicted"/>
<accession>A0AAW7DFM1</accession>
<evidence type="ECO:0000313" key="2">
    <source>
        <dbReference type="Proteomes" id="UP001173578"/>
    </source>
</evidence>
<dbReference type="AlphaFoldDB" id="A0AAW7DFM1"/>
<dbReference type="EMBL" id="JACALR010000002">
    <property type="protein sequence ID" value="MDM1550660.1"/>
    <property type="molecule type" value="Genomic_DNA"/>
</dbReference>